<feature type="transmembrane region" description="Helical" evidence="1">
    <location>
        <begin position="64"/>
        <end position="84"/>
    </location>
</feature>
<keyword evidence="1" id="KW-1133">Transmembrane helix</keyword>
<reference evidence="2" key="1">
    <citation type="submission" date="2023-03" db="EMBL/GenBank/DDBJ databases">
        <title>Edaphobacter sp.</title>
        <authorList>
            <person name="Huber K.J."/>
            <person name="Papendorf J."/>
            <person name="Pilke C."/>
            <person name="Bunk B."/>
            <person name="Sproeer C."/>
            <person name="Pester M."/>
        </authorList>
    </citation>
    <scope>NUCLEOTIDE SEQUENCE</scope>
    <source>
        <strain evidence="2">DSM 110680</strain>
    </source>
</reference>
<evidence type="ECO:0000313" key="2">
    <source>
        <dbReference type="EMBL" id="XBH16055.1"/>
    </source>
</evidence>
<evidence type="ECO:0008006" key="3">
    <source>
        <dbReference type="Google" id="ProtNLM"/>
    </source>
</evidence>
<keyword evidence="1" id="KW-0472">Membrane</keyword>
<organism evidence="2">
    <name type="scientific">Telmatobacter sp. DSM 110680</name>
    <dbReference type="NCBI Taxonomy" id="3036704"/>
    <lineage>
        <taxon>Bacteria</taxon>
        <taxon>Pseudomonadati</taxon>
        <taxon>Acidobacteriota</taxon>
        <taxon>Terriglobia</taxon>
        <taxon>Terriglobales</taxon>
        <taxon>Acidobacteriaceae</taxon>
        <taxon>Telmatobacter</taxon>
    </lineage>
</organism>
<sequence>MGNSLSITSDVDKPKIFECPSCKQTIDTASTQCRFCSASIDPAIAEVAAVRMARINRACSDASYLKIAALCAPAFLVILFVPFMTFMGELGLIFLEFAIPIWIILWCFRFLNIQTDDPDFRRAKKTVLIVTIAWVFLVGFRFIGR</sequence>
<dbReference type="RefSeq" id="WP_348261286.1">
    <property type="nucleotide sequence ID" value="NZ_CP121196.1"/>
</dbReference>
<proteinExistence type="predicted"/>
<dbReference type="AlphaFoldDB" id="A0AAU7DG37"/>
<name>A0AAU7DG37_9BACT</name>
<keyword evidence="1" id="KW-0812">Transmembrane</keyword>
<accession>A0AAU7DG37</accession>
<dbReference type="EMBL" id="CP121196">
    <property type="protein sequence ID" value="XBH16055.1"/>
    <property type="molecule type" value="Genomic_DNA"/>
</dbReference>
<protein>
    <recommendedName>
        <fullName evidence="3">Zinc ribbon domain-containing protein</fullName>
    </recommendedName>
</protein>
<feature type="transmembrane region" description="Helical" evidence="1">
    <location>
        <begin position="90"/>
        <end position="111"/>
    </location>
</feature>
<gene>
    <name evidence="2" type="ORF">P8935_15935</name>
</gene>
<feature type="transmembrane region" description="Helical" evidence="1">
    <location>
        <begin position="123"/>
        <end position="143"/>
    </location>
</feature>
<evidence type="ECO:0000256" key="1">
    <source>
        <dbReference type="SAM" id="Phobius"/>
    </source>
</evidence>